<organism evidence="4 5">
    <name type="scientific">Rhynchospora tenuis</name>
    <dbReference type="NCBI Taxonomy" id="198213"/>
    <lineage>
        <taxon>Eukaryota</taxon>
        <taxon>Viridiplantae</taxon>
        <taxon>Streptophyta</taxon>
        <taxon>Embryophyta</taxon>
        <taxon>Tracheophyta</taxon>
        <taxon>Spermatophyta</taxon>
        <taxon>Magnoliopsida</taxon>
        <taxon>Liliopsida</taxon>
        <taxon>Poales</taxon>
        <taxon>Cyperaceae</taxon>
        <taxon>Cyperoideae</taxon>
        <taxon>Rhynchosporeae</taxon>
        <taxon>Rhynchospora</taxon>
    </lineage>
</organism>
<dbReference type="SUPFAM" id="SSF46934">
    <property type="entry name" value="UBA-like"/>
    <property type="match status" value="1"/>
</dbReference>
<dbReference type="Gene3D" id="1.10.8.10">
    <property type="entry name" value="DNA helicase RuvA subunit, C-terminal domain"/>
    <property type="match status" value="1"/>
</dbReference>
<feature type="region of interest" description="Disordered" evidence="2">
    <location>
        <begin position="111"/>
        <end position="137"/>
    </location>
</feature>
<evidence type="ECO:0000259" key="3">
    <source>
        <dbReference type="PROSITE" id="PS50033"/>
    </source>
</evidence>
<dbReference type="Proteomes" id="UP001210211">
    <property type="component" value="Unassembled WGS sequence"/>
</dbReference>
<feature type="region of interest" description="Disordered" evidence="2">
    <location>
        <begin position="475"/>
        <end position="494"/>
    </location>
</feature>
<feature type="compositionally biased region" description="Polar residues" evidence="2">
    <location>
        <begin position="359"/>
        <end position="376"/>
    </location>
</feature>
<dbReference type="EMBL" id="JAMRDG010000002">
    <property type="protein sequence ID" value="KAJ3690667.1"/>
    <property type="molecule type" value="Genomic_DNA"/>
</dbReference>
<dbReference type="InterPro" id="IPR009060">
    <property type="entry name" value="UBA-like_sf"/>
</dbReference>
<dbReference type="SMART" id="SM00166">
    <property type="entry name" value="UBX"/>
    <property type="match status" value="1"/>
</dbReference>
<dbReference type="Gene3D" id="3.10.20.90">
    <property type="entry name" value="Phosphatidylinositol 3-kinase Catalytic Subunit, Chain A, domain 1"/>
    <property type="match status" value="1"/>
</dbReference>
<evidence type="ECO:0000313" key="4">
    <source>
        <dbReference type="EMBL" id="KAJ3690667.1"/>
    </source>
</evidence>
<dbReference type="AlphaFoldDB" id="A0AAD5ZBW1"/>
<dbReference type="Pfam" id="PF14555">
    <property type="entry name" value="UBA_4"/>
    <property type="match status" value="1"/>
</dbReference>
<dbReference type="CDD" id="cd14351">
    <property type="entry name" value="UBA_Ubx1_like"/>
    <property type="match status" value="1"/>
</dbReference>
<dbReference type="PANTHER" id="PTHR23322">
    <property type="entry name" value="FAS-ASSOCIATED PROTEIN"/>
    <property type="match status" value="1"/>
</dbReference>
<gene>
    <name evidence="4" type="ORF">LUZ61_019831</name>
</gene>
<sequence length="650" mass="72699">MIRAIQGYNPLPIAIYSSVPGIHAKQTRLEISGCFSFPTFPSHTLRLSFSPSKRKEQNKKKKERKFENKIMDTPTPEQIETFVSITGASDAIAVQRLKEHHGDLNAAVNAYFSEGDRTNNTNQRSQPPPDESEMEIDDPIEPIPRSTFLSDRGDINPFSVLDNFPGFRGPMMGRTANDFFAQGPRVLQPRVSREIPIEVKDDDSRVQVGPSAAGPTIEEVRDTDFPPHLGPEIHPTVIVDENDDVVNVDDDNNSSRFHHVDPVPSAPMVDDVADNNNDIEEQMIRAAIEASKRDAMGHSAEAFDRPADDGDIARAVSLSMQTAQQERGLRAQGVELENNDSDLPQREIGNIGVAVSNGSLPTQKVGPSTSVHQINDSDQDEETEEVEEVPLVRHRYPTRRASRNVQYVEDVDSPPYSPPPQNARTGPQIDGADFPSDEWGGLSNMEHDEAMMLEAAMFGGIPDGAAYRFSYPHIGPGRDNGYPRVTPRAPSPGLTEQRLLREQQDDEYLAALQADQEKELKAMQEREAELQRQKLLEEESRRKQLEEEELERKLAAKEASLPQEPSPEDEGAITLLVRMPDGSRRGRRFLRTDKLQTLFDFIDVARIVKPGTYRLVRPYPRRAFTDGETELSLNDLGLTSKQEALFLETI</sequence>
<dbReference type="CDD" id="cd01767">
    <property type="entry name" value="UBX"/>
    <property type="match status" value="1"/>
</dbReference>
<comment type="caution">
    <text evidence="4">The sequence shown here is derived from an EMBL/GenBank/DDBJ whole genome shotgun (WGS) entry which is preliminary data.</text>
</comment>
<feature type="region of interest" description="Disordered" evidence="2">
    <location>
        <begin position="403"/>
        <end position="424"/>
    </location>
</feature>
<dbReference type="PANTHER" id="PTHR23322:SF93">
    <property type="entry name" value="UBX DOMAIN-CONTAINING PROTEIN 8"/>
    <property type="match status" value="1"/>
</dbReference>
<accession>A0AAD5ZBW1</accession>
<dbReference type="SUPFAM" id="SSF54236">
    <property type="entry name" value="Ubiquitin-like"/>
    <property type="match status" value="1"/>
</dbReference>
<dbReference type="Pfam" id="PF00789">
    <property type="entry name" value="UBX"/>
    <property type="match status" value="1"/>
</dbReference>
<feature type="compositionally biased region" description="Acidic residues" evidence="2">
    <location>
        <begin position="377"/>
        <end position="388"/>
    </location>
</feature>
<keyword evidence="1" id="KW-0175">Coiled coil</keyword>
<evidence type="ECO:0000256" key="2">
    <source>
        <dbReference type="SAM" id="MobiDB-lite"/>
    </source>
</evidence>
<protein>
    <recommendedName>
        <fullName evidence="3">UBX domain-containing protein</fullName>
    </recommendedName>
</protein>
<evidence type="ECO:0000313" key="5">
    <source>
        <dbReference type="Proteomes" id="UP001210211"/>
    </source>
</evidence>
<dbReference type="PROSITE" id="PS50033">
    <property type="entry name" value="UBX"/>
    <property type="match status" value="1"/>
</dbReference>
<feature type="region of interest" description="Disordered" evidence="2">
    <location>
        <begin position="359"/>
        <end position="389"/>
    </location>
</feature>
<reference evidence="4 5" key="1">
    <citation type="journal article" date="2022" name="Cell">
        <title>Repeat-based holocentromeres influence genome architecture and karyotype evolution.</title>
        <authorList>
            <person name="Hofstatter P.G."/>
            <person name="Thangavel G."/>
            <person name="Lux T."/>
            <person name="Neumann P."/>
            <person name="Vondrak T."/>
            <person name="Novak P."/>
            <person name="Zhang M."/>
            <person name="Costa L."/>
            <person name="Castellani M."/>
            <person name="Scott A."/>
            <person name="Toegelov H."/>
            <person name="Fuchs J."/>
            <person name="Mata-Sucre Y."/>
            <person name="Dias Y."/>
            <person name="Vanzela A.L.L."/>
            <person name="Huettel B."/>
            <person name="Almeida C.C.S."/>
            <person name="Simkova H."/>
            <person name="Souza G."/>
            <person name="Pedrosa-Harand A."/>
            <person name="Macas J."/>
            <person name="Mayer K.F.X."/>
            <person name="Houben A."/>
            <person name="Marques A."/>
        </authorList>
    </citation>
    <scope>NUCLEOTIDE SEQUENCE [LARGE SCALE GENOMIC DNA]</scope>
    <source>
        <strain evidence="4">RhyTen1mFocal</strain>
    </source>
</reference>
<evidence type="ECO:0000256" key="1">
    <source>
        <dbReference type="SAM" id="Coils"/>
    </source>
</evidence>
<dbReference type="SMART" id="SM00726">
    <property type="entry name" value="UIM"/>
    <property type="match status" value="2"/>
</dbReference>
<dbReference type="InterPro" id="IPR003903">
    <property type="entry name" value="UIM_dom"/>
</dbReference>
<feature type="domain" description="UBX" evidence="3">
    <location>
        <begin position="568"/>
        <end position="646"/>
    </location>
</feature>
<feature type="coiled-coil region" evidence="1">
    <location>
        <begin position="509"/>
        <end position="560"/>
    </location>
</feature>
<dbReference type="GO" id="GO:0043130">
    <property type="term" value="F:ubiquitin binding"/>
    <property type="evidence" value="ECO:0007669"/>
    <property type="project" value="TreeGrafter"/>
</dbReference>
<dbReference type="InterPro" id="IPR001012">
    <property type="entry name" value="UBX_dom"/>
</dbReference>
<proteinExistence type="predicted"/>
<name>A0AAD5ZBW1_9POAL</name>
<dbReference type="InterPro" id="IPR029071">
    <property type="entry name" value="Ubiquitin-like_domsf"/>
</dbReference>
<dbReference type="InterPro" id="IPR050730">
    <property type="entry name" value="UBX_domain-protein"/>
</dbReference>
<keyword evidence="5" id="KW-1185">Reference proteome</keyword>